<dbReference type="Proteomes" id="UP000030665">
    <property type="component" value="Unassembled WGS sequence"/>
</dbReference>
<dbReference type="InterPro" id="IPR003392">
    <property type="entry name" value="PTHD_SSD"/>
</dbReference>
<evidence type="ECO:0000256" key="4">
    <source>
        <dbReference type="ARBA" id="ARBA00022692"/>
    </source>
</evidence>
<evidence type="ECO:0000313" key="10">
    <source>
        <dbReference type="EMBL" id="CDW55949.1"/>
    </source>
</evidence>
<reference evidence="10" key="2">
    <citation type="submission" date="2014-03" db="EMBL/GenBank/DDBJ databases">
        <title>The whipworm genome and dual-species transcriptomics of an intimate host-pathogen interaction.</title>
        <authorList>
            <person name="Foth B.J."/>
            <person name="Tsai I.J."/>
            <person name="Reid A.J."/>
            <person name="Bancroft A.J."/>
            <person name="Nichol S."/>
            <person name="Tracey A."/>
            <person name="Holroyd N."/>
            <person name="Cotton J.A."/>
            <person name="Stanley E.J."/>
            <person name="Zarowiecki M."/>
            <person name="Liu J.Z."/>
            <person name="Huckvale T."/>
            <person name="Cooper P.J."/>
            <person name="Grencis R.K."/>
            <person name="Berriman M."/>
        </authorList>
    </citation>
    <scope>NUCLEOTIDE SEQUENCE [LARGE SCALE GENOMIC DNA]</scope>
</reference>
<dbReference type="GO" id="GO:0018996">
    <property type="term" value="P:molting cycle, collagen and cuticulin-based cuticle"/>
    <property type="evidence" value="ECO:0007669"/>
    <property type="project" value="TreeGrafter"/>
</dbReference>
<feature type="transmembrane region" description="Helical" evidence="8">
    <location>
        <begin position="419"/>
        <end position="447"/>
    </location>
</feature>
<evidence type="ECO:0000256" key="6">
    <source>
        <dbReference type="ARBA" id="ARBA00023136"/>
    </source>
</evidence>
<feature type="transmembrane region" description="Helical" evidence="8">
    <location>
        <begin position="781"/>
        <end position="802"/>
    </location>
</feature>
<dbReference type="GO" id="GO:0006897">
    <property type="term" value="P:endocytosis"/>
    <property type="evidence" value="ECO:0007669"/>
    <property type="project" value="TreeGrafter"/>
</dbReference>
<dbReference type="EMBL" id="HG805995">
    <property type="protein sequence ID" value="CDW55949.1"/>
    <property type="molecule type" value="Genomic_DNA"/>
</dbReference>
<evidence type="ECO:0000256" key="7">
    <source>
        <dbReference type="ARBA" id="ARBA00023180"/>
    </source>
</evidence>
<dbReference type="InterPro" id="IPR001036">
    <property type="entry name" value="Acrflvin-R"/>
</dbReference>
<evidence type="ECO:0000256" key="8">
    <source>
        <dbReference type="SAM" id="Phobius"/>
    </source>
</evidence>
<evidence type="ECO:0000256" key="5">
    <source>
        <dbReference type="ARBA" id="ARBA00022989"/>
    </source>
</evidence>
<comment type="similarity">
    <text evidence="2">Belongs to the patched family.</text>
</comment>
<evidence type="ECO:0000256" key="2">
    <source>
        <dbReference type="ARBA" id="ARBA00005585"/>
    </source>
</evidence>
<accession>A0A077Z855</accession>
<keyword evidence="3" id="KW-1003">Cell membrane</keyword>
<feature type="transmembrane region" description="Helical" evidence="8">
    <location>
        <begin position="525"/>
        <end position="544"/>
    </location>
</feature>
<dbReference type="Gene3D" id="1.20.1640.10">
    <property type="entry name" value="Multidrug efflux transporter AcrB transmembrane domain"/>
    <property type="match status" value="2"/>
</dbReference>
<dbReference type="FunFam" id="1.20.1640.10:FF:000013">
    <property type="entry name" value="PaTched Related family"/>
    <property type="match status" value="1"/>
</dbReference>
<name>A0A077Z855_TRITR</name>
<feature type="transmembrane region" description="Helical" evidence="8">
    <location>
        <begin position="740"/>
        <end position="769"/>
    </location>
</feature>
<feature type="transmembrane region" description="Helical" evidence="8">
    <location>
        <begin position="393"/>
        <end position="413"/>
    </location>
</feature>
<keyword evidence="7" id="KW-0325">Glycoprotein</keyword>
<feature type="transmembrane region" description="Helical" evidence="8">
    <location>
        <begin position="280"/>
        <end position="303"/>
    </location>
</feature>
<keyword evidence="5 8" id="KW-1133">Transmembrane helix</keyword>
<dbReference type="PROSITE" id="PS50156">
    <property type="entry name" value="SSD"/>
    <property type="match status" value="1"/>
</dbReference>
<gene>
    <name evidence="10" type="ORF">TTRE_0000422301</name>
</gene>
<proteinExistence type="inferred from homology"/>
<feature type="transmembrane region" description="Helical" evidence="8">
    <location>
        <begin position="36"/>
        <end position="58"/>
    </location>
</feature>
<dbReference type="PANTHER" id="PTHR10796">
    <property type="entry name" value="PATCHED-RELATED"/>
    <property type="match status" value="1"/>
</dbReference>
<dbReference type="InterPro" id="IPR051697">
    <property type="entry name" value="Patched_domain-protein"/>
</dbReference>
<dbReference type="InterPro" id="IPR000731">
    <property type="entry name" value="SSD"/>
</dbReference>
<comment type="subcellular location">
    <subcellularLocation>
        <location evidence="1">Cell membrane</location>
        <topology evidence="1">Multi-pass membrane protein</topology>
    </subcellularLocation>
</comment>
<dbReference type="SUPFAM" id="SSF82866">
    <property type="entry name" value="Multidrug efflux transporter AcrB transmembrane domain"/>
    <property type="match status" value="2"/>
</dbReference>
<dbReference type="AlphaFoldDB" id="A0A077Z855"/>
<keyword evidence="11" id="KW-1185">Reference proteome</keyword>
<evidence type="ECO:0000313" key="11">
    <source>
        <dbReference type="Proteomes" id="UP000030665"/>
    </source>
</evidence>
<dbReference type="GO" id="GO:0022857">
    <property type="term" value="F:transmembrane transporter activity"/>
    <property type="evidence" value="ECO:0007669"/>
    <property type="project" value="InterPro"/>
</dbReference>
<dbReference type="Pfam" id="PF00873">
    <property type="entry name" value="ACR_tran"/>
    <property type="match status" value="1"/>
</dbReference>
<feature type="domain" description="SSD" evidence="9">
    <location>
        <begin position="312"/>
        <end position="447"/>
    </location>
</feature>
<evidence type="ECO:0000256" key="3">
    <source>
        <dbReference type="ARBA" id="ARBA00022475"/>
    </source>
</evidence>
<feature type="transmembrane region" description="Helical" evidence="8">
    <location>
        <begin position="323"/>
        <end position="347"/>
    </location>
</feature>
<feature type="transmembrane region" description="Helical" evidence="8">
    <location>
        <begin position="864"/>
        <end position="887"/>
    </location>
</feature>
<dbReference type="Pfam" id="PF02460">
    <property type="entry name" value="Patched"/>
    <property type="match status" value="1"/>
</dbReference>
<organism evidence="10 11">
    <name type="scientific">Trichuris trichiura</name>
    <name type="common">Whipworm</name>
    <name type="synonym">Trichocephalus trichiurus</name>
    <dbReference type="NCBI Taxonomy" id="36087"/>
    <lineage>
        <taxon>Eukaryota</taxon>
        <taxon>Metazoa</taxon>
        <taxon>Ecdysozoa</taxon>
        <taxon>Nematoda</taxon>
        <taxon>Enoplea</taxon>
        <taxon>Dorylaimia</taxon>
        <taxon>Trichinellida</taxon>
        <taxon>Trichuridae</taxon>
        <taxon>Trichuris</taxon>
    </lineage>
</organism>
<keyword evidence="6 8" id="KW-0472">Membrane</keyword>
<dbReference type="OrthoDB" id="6510177at2759"/>
<reference evidence="10" key="1">
    <citation type="submission" date="2014-01" db="EMBL/GenBank/DDBJ databases">
        <authorList>
            <person name="Aslett M."/>
        </authorList>
    </citation>
    <scope>NUCLEOTIDE SEQUENCE</scope>
</reference>
<protein>
    <submittedName>
        <fullName evidence="10">Patched domain containing protein</fullName>
    </submittedName>
</protein>
<evidence type="ECO:0000256" key="1">
    <source>
        <dbReference type="ARBA" id="ARBA00004651"/>
    </source>
</evidence>
<evidence type="ECO:0000259" key="9">
    <source>
        <dbReference type="PROSITE" id="PS50156"/>
    </source>
</evidence>
<dbReference type="PANTHER" id="PTHR10796:SF92">
    <property type="entry name" value="PATCHED-RELATED, ISOFORM A"/>
    <property type="match status" value="1"/>
</dbReference>
<feature type="transmembrane region" description="Helical" evidence="8">
    <location>
        <begin position="831"/>
        <end position="852"/>
    </location>
</feature>
<keyword evidence="4 8" id="KW-0812">Transmembrane</keyword>
<sequence>MPCLNVCSKRLLHFDFIQYGMGRIFRWYAKIVCHHPYIFILVPIVFTVMLSCGIYVRWPLTDALRLYTPLNALAHKERFIFQQQWPLSEGHYVPGRQLINKRQCQVIVTARDGGNVLRSEIGKIVQELNHFIVHGIQIVHDGEEYSYSSLCMSSYGSCLTNDHIAVIQRMYNEPEIFGRLTFPKVKVAHYELYLGQALGGVTVNSSGTREVSRSGIVVEAKAWMLVYQLRFDDHRYDLLSGLWERAFERSLLSYNNSLVEVSPFHSQTLDTELSKNAQNLGPRVTACFVVLIGFAMACTLCVVKKHGRWWAVDWNRSAPWLAVAGVFSAGMGVSTAVGLLSLLGVYFCEVVAVMPFLVISVRLDNTFLMLSALSRTKESLPVEERIPEAMAEAAVSITITVLTDIISFAVGYLTDFLAVQLFCLYTCVAMMTSFMFQLTLLLGFIVLHARNERCGKHTIFPCFHTIPTDEIKHATCLQKLFCIGSTAACKSAKRLPQGEAADKCDSGIASKWFVDSFAPFLSTSFGKAIVVLLYVVYLAAAIYGCTQIKEGLEPVNLLVEDSYAAKFYMELQRNFWSYGMPIQVAFNNPGDVSNAQTRFRIIDAVKAFAESPHGIGTAGLQFWLLDFDEFLPLHSHLFIDEIDRQQFYDHLRSFFHLFPTKAYEADVTWKGVNGTIEQITAFRLMVGVKDFMTALQQMETLNDFRSIAAQYPDLNITTYNEMWPFIDQYEQVLPNVFQELYSGMICMIGIALLFIPNPLGAICVTLSMASIDAGVIGYMTMWGLSIDCITMITLIMSIGFSVDFSAHIAYSYAVNKGKGTEHSIRMALGNLGWPIVQGGLSTVLGVIVLADVKSYMFVAFCKTVLLIIGIGVIHGIVFLPVFISLTIHEKEILQQKQKERSIDGIGNANSTEYIPSASQFNGQKCAG</sequence>
<dbReference type="GO" id="GO:0030659">
    <property type="term" value="C:cytoplasmic vesicle membrane"/>
    <property type="evidence" value="ECO:0007669"/>
    <property type="project" value="TreeGrafter"/>
</dbReference>
<dbReference type="GO" id="GO:0005886">
    <property type="term" value="C:plasma membrane"/>
    <property type="evidence" value="ECO:0007669"/>
    <property type="project" value="UniProtKB-SubCell"/>
</dbReference>